<keyword evidence="4" id="KW-1185">Reference proteome</keyword>
<protein>
    <recommendedName>
        <fullName evidence="2">Probable branched-chain-amino-acid aminotransferase</fullName>
    </recommendedName>
</protein>
<evidence type="ECO:0000256" key="2">
    <source>
        <dbReference type="ARBA" id="ARBA00014472"/>
    </source>
</evidence>
<reference evidence="3 4" key="1">
    <citation type="submission" date="2023-05" db="EMBL/GenBank/DDBJ databases">
        <title>Chelatococcus sp. nov., a moderately thermophilic bacterium isolated from hot spring microbial mat.</title>
        <authorList>
            <person name="Hu C.-J."/>
            <person name="Li W.-J."/>
        </authorList>
    </citation>
    <scope>NUCLEOTIDE SEQUENCE [LARGE SCALE GENOMIC DNA]</scope>
    <source>
        <strain evidence="3 4">SYSU G07232</strain>
    </source>
</reference>
<accession>A0ABT7ACI7</accession>
<dbReference type="Gene3D" id="3.30.470.10">
    <property type="match status" value="1"/>
</dbReference>
<dbReference type="RefSeq" id="WP_283739059.1">
    <property type="nucleotide sequence ID" value="NZ_JASJEV010000001.1"/>
</dbReference>
<dbReference type="InterPro" id="IPR001544">
    <property type="entry name" value="Aminotrans_IV"/>
</dbReference>
<dbReference type="Gene3D" id="3.20.10.10">
    <property type="entry name" value="D-amino Acid Aminotransferase, subunit A, domain 2"/>
    <property type="match status" value="1"/>
</dbReference>
<dbReference type="PANTHER" id="PTHR42743:SF4">
    <property type="entry name" value="BRANCHED-CHAIN-AMINO-ACID AMINOTRANSFERASE-RELATED"/>
    <property type="match status" value="1"/>
</dbReference>
<dbReference type="Proteomes" id="UP001321492">
    <property type="component" value="Unassembled WGS sequence"/>
</dbReference>
<dbReference type="Pfam" id="PF01063">
    <property type="entry name" value="Aminotran_4"/>
    <property type="match status" value="1"/>
</dbReference>
<dbReference type="InterPro" id="IPR036038">
    <property type="entry name" value="Aminotransferase-like"/>
</dbReference>
<keyword evidence="3" id="KW-0032">Aminotransferase</keyword>
<evidence type="ECO:0000256" key="1">
    <source>
        <dbReference type="ARBA" id="ARBA00009320"/>
    </source>
</evidence>
<dbReference type="InterPro" id="IPR043131">
    <property type="entry name" value="BCAT-like_N"/>
</dbReference>
<dbReference type="CDD" id="cd00449">
    <property type="entry name" value="PLPDE_IV"/>
    <property type="match status" value="1"/>
</dbReference>
<evidence type="ECO:0000313" key="3">
    <source>
        <dbReference type="EMBL" id="MDJ1157083.1"/>
    </source>
</evidence>
<gene>
    <name evidence="3" type="ORF">QNA08_02375</name>
</gene>
<comment type="similarity">
    <text evidence="1">Belongs to the class-IV pyridoxal-phosphate-dependent aminotransferase family.</text>
</comment>
<dbReference type="PANTHER" id="PTHR42743">
    <property type="entry name" value="AMINO-ACID AMINOTRANSFERASE"/>
    <property type="match status" value="1"/>
</dbReference>
<evidence type="ECO:0000313" key="4">
    <source>
        <dbReference type="Proteomes" id="UP001321492"/>
    </source>
</evidence>
<dbReference type="InterPro" id="IPR050571">
    <property type="entry name" value="Class-IV_PLP-Dep_Aminotrnsfr"/>
</dbReference>
<organism evidence="3 4">
    <name type="scientific">Chelatococcus albus</name>
    <dbReference type="NCBI Taxonomy" id="3047466"/>
    <lineage>
        <taxon>Bacteria</taxon>
        <taxon>Pseudomonadati</taxon>
        <taxon>Pseudomonadota</taxon>
        <taxon>Alphaproteobacteria</taxon>
        <taxon>Hyphomicrobiales</taxon>
        <taxon>Chelatococcaceae</taxon>
        <taxon>Chelatococcus</taxon>
    </lineage>
</organism>
<name>A0ABT7ACI7_9HYPH</name>
<comment type="caution">
    <text evidence="3">The sequence shown here is derived from an EMBL/GenBank/DDBJ whole genome shotgun (WGS) entry which is preliminary data.</text>
</comment>
<sequence>MEAKTPTQLQKPKWVFFNGAIRLWEEAVFHISSEAVVRGLNVFEGLKGFWQPDGSFGILAIERHWRRLGRSAKLLHIPFTMSLEDFTDACHGLVERLCEPHRNMWIRATLYVTEGHWGVGTVSDLVLTAYHYPKGQPAPIATGVSIWQRATDAALPYRIKTSTNYQVARLAKIEGRDRGYPEMVLLNQHGRVAEAIGSAVVIVRDGHVLTPPSWEGAFESITVDIVASLCESMGIPFTRRPIDRTELLIADEMAFVGTLNDLLLISSIDGQPFGEAPVLGALAERYLAAAAGERPHPGLDLSCRHYAVDAVR</sequence>
<dbReference type="EMBL" id="JASJEV010000001">
    <property type="protein sequence ID" value="MDJ1157083.1"/>
    <property type="molecule type" value="Genomic_DNA"/>
</dbReference>
<dbReference type="SUPFAM" id="SSF56752">
    <property type="entry name" value="D-aminoacid aminotransferase-like PLP-dependent enzymes"/>
    <property type="match status" value="1"/>
</dbReference>
<proteinExistence type="inferred from homology"/>
<dbReference type="GO" id="GO:0008483">
    <property type="term" value="F:transaminase activity"/>
    <property type="evidence" value="ECO:0007669"/>
    <property type="project" value="UniProtKB-KW"/>
</dbReference>
<keyword evidence="3" id="KW-0808">Transferase</keyword>
<dbReference type="InterPro" id="IPR043132">
    <property type="entry name" value="BCAT-like_C"/>
</dbReference>